<dbReference type="Proteomes" id="UP001276659">
    <property type="component" value="Unassembled WGS sequence"/>
</dbReference>
<sequence length="144" mass="15046">MASQDPNPQGGSITDMAVEGTTVPDDAATQRTIPSVPRPGQMTDPSNDPNNYGSANLATAADNAQDISRTTRDNAPTDDVITGTGDTMPSEVSSKRLYNVMNPDLSKGHGRYDKHVAQKGSDQEKGASEGAEEDEVVDGVVGGR</sequence>
<protein>
    <submittedName>
        <fullName evidence="2">Uncharacterized protein</fullName>
    </submittedName>
</protein>
<organism evidence="2 3">
    <name type="scientific">Lepraria neglecta</name>
    <dbReference type="NCBI Taxonomy" id="209136"/>
    <lineage>
        <taxon>Eukaryota</taxon>
        <taxon>Fungi</taxon>
        <taxon>Dikarya</taxon>
        <taxon>Ascomycota</taxon>
        <taxon>Pezizomycotina</taxon>
        <taxon>Lecanoromycetes</taxon>
        <taxon>OSLEUM clade</taxon>
        <taxon>Lecanoromycetidae</taxon>
        <taxon>Lecanorales</taxon>
        <taxon>Lecanorineae</taxon>
        <taxon>Stereocaulaceae</taxon>
        <taxon>Lepraria</taxon>
    </lineage>
</organism>
<accession>A0AAD9Z1Y5</accession>
<evidence type="ECO:0000313" key="3">
    <source>
        <dbReference type="Proteomes" id="UP001276659"/>
    </source>
</evidence>
<feature type="region of interest" description="Disordered" evidence="1">
    <location>
        <begin position="1"/>
        <end position="144"/>
    </location>
</feature>
<feature type="compositionally biased region" description="Polar residues" evidence="1">
    <location>
        <begin position="1"/>
        <end position="12"/>
    </location>
</feature>
<comment type="caution">
    <text evidence="2">The sequence shown here is derived from an EMBL/GenBank/DDBJ whole genome shotgun (WGS) entry which is preliminary data.</text>
</comment>
<reference evidence="2" key="1">
    <citation type="submission" date="2022-11" db="EMBL/GenBank/DDBJ databases">
        <title>Chromosomal genome sequence assembly and mating type (MAT) locus characterization of the leprose asexual lichenized fungus Lepraria neglecta (Nyl.) Erichsen.</title>
        <authorList>
            <person name="Allen J.L."/>
            <person name="Pfeffer B."/>
        </authorList>
    </citation>
    <scope>NUCLEOTIDE SEQUENCE</scope>
    <source>
        <strain evidence="2">Allen 5258</strain>
    </source>
</reference>
<gene>
    <name evidence="2" type="ORF">OEA41_005290</name>
</gene>
<name>A0AAD9Z1Y5_9LECA</name>
<dbReference type="AlphaFoldDB" id="A0AAD9Z1Y5"/>
<evidence type="ECO:0000313" key="2">
    <source>
        <dbReference type="EMBL" id="KAK3168842.1"/>
    </source>
</evidence>
<dbReference type="EMBL" id="JASNWA010000010">
    <property type="protein sequence ID" value="KAK3168842.1"/>
    <property type="molecule type" value="Genomic_DNA"/>
</dbReference>
<keyword evidence="3" id="KW-1185">Reference proteome</keyword>
<feature type="compositionally biased region" description="Polar residues" evidence="1">
    <location>
        <begin position="43"/>
        <end position="57"/>
    </location>
</feature>
<evidence type="ECO:0000256" key="1">
    <source>
        <dbReference type="SAM" id="MobiDB-lite"/>
    </source>
</evidence>
<feature type="compositionally biased region" description="Basic and acidic residues" evidence="1">
    <location>
        <begin position="106"/>
        <end position="127"/>
    </location>
</feature>
<proteinExistence type="predicted"/>